<name>A0ABR0TNI5_AURPU</name>
<organism evidence="2 3">
    <name type="scientific">Aureobasidium pullulans</name>
    <name type="common">Black yeast</name>
    <name type="synonym">Pullularia pullulans</name>
    <dbReference type="NCBI Taxonomy" id="5580"/>
    <lineage>
        <taxon>Eukaryota</taxon>
        <taxon>Fungi</taxon>
        <taxon>Dikarya</taxon>
        <taxon>Ascomycota</taxon>
        <taxon>Pezizomycotina</taxon>
        <taxon>Dothideomycetes</taxon>
        <taxon>Dothideomycetidae</taxon>
        <taxon>Dothideales</taxon>
        <taxon>Saccotheciaceae</taxon>
        <taxon>Aureobasidium</taxon>
    </lineage>
</organism>
<sequence>MVPLFTALSAEIRSLVYDILLQDTLSSNERLIYYGSCPKPQACNLPTGKLYVHLADFSNLLRLAVTCKLLRSEILIIVWSNANIFIKFDDLARIMTHIFDDCRSTKCCHFFRTLQIDLPRLPKEPDDIREIVKLIHRRLPQLEELTLSLYADKFRMSTPLAQATMSIVASISSRISIRFRNHDLRDKLLEPQHYTTKLAVVCEHVDKKDKEHPENVVSKLQKRRQRRIEKKRKLEGSGDTIDTGSATSNTQLSRTNTQQGLENEDALEVTRRLRSLMIE</sequence>
<evidence type="ECO:0000313" key="2">
    <source>
        <dbReference type="EMBL" id="KAK6005707.1"/>
    </source>
</evidence>
<accession>A0ABR0TNI5</accession>
<dbReference type="Proteomes" id="UP001341245">
    <property type="component" value="Unassembled WGS sequence"/>
</dbReference>
<proteinExistence type="predicted"/>
<feature type="compositionally biased region" description="Polar residues" evidence="1">
    <location>
        <begin position="240"/>
        <end position="261"/>
    </location>
</feature>
<evidence type="ECO:0000256" key="1">
    <source>
        <dbReference type="SAM" id="MobiDB-lite"/>
    </source>
</evidence>
<evidence type="ECO:0008006" key="4">
    <source>
        <dbReference type="Google" id="ProtNLM"/>
    </source>
</evidence>
<evidence type="ECO:0000313" key="3">
    <source>
        <dbReference type="Proteomes" id="UP001341245"/>
    </source>
</evidence>
<gene>
    <name evidence="2" type="ORF">QM012_007349</name>
</gene>
<comment type="caution">
    <text evidence="2">The sequence shown here is derived from an EMBL/GenBank/DDBJ whole genome shotgun (WGS) entry which is preliminary data.</text>
</comment>
<dbReference type="EMBL" id="JASGXD010000005">
    <property type="protein sequence ID" value="KAK6005707.1"/>
    <property type="molecule type" value="Genomic_DNA"/>
</dbReference>
<feature type="region of interest" description="Disordered" evidence="1">
    <location>
        <begin position="211"/>
        <end position="262"/>
    </location>
</feature>
<keyword evidence="3" id="KW-1185">Reference proteome</keyword>
<feature type="compositionally biased region" description="Basic residues" evidence="1">
    <location>
        <begin position="220"/>
        <end position="233"/>
    </location>
</feature>
<protein>
    <recommendedName>
        <fullName evidence="4">F-box domain-containing protein</fullName>
    </recommendedName>
</protein>
<reference evidence="2 3" key="1">
    <citation type="submission" date="2023-11" db="EMBL/GenBank/DDBJ databases">
        <title>Draft genome sequence and annotation of the polyextremotolerant black yeast-like fungus Aureobasidium pullulans NRRL 62042.</title>
        <authorList>
            <person name="Dielentheis-Frenken M.R.E."/>
            <person name="Wibberg D."/>
            <person name="Blank L.M."/>
            <person name="Tiso T."/>
        </authorList>
    </citation>
    <scope>NUCLEOTIDE SEQUENCE [LARGE SCALE GENOMIC DNA]</scope>
    <source>
        <strain evidence="2 3">NRRL 62042</strain>
    </source>
</reference>